<evidence type="ECO:0000313" key="3">
    <source>
        <dbReference type="Proteomes" id="UP000648663"/>
    </source>
</evidence>
<gene>
    <name evidence="2" type="ORF">GCM10011589_13600</name>
</gene>
<evidence type="ECO:0000256" key="1">
    <source>
        <dbReference type="SAM" id="MobiDB-lite"/>
    </source>
</evidence>
<feature type="region of interest" description="Disordered" evidence="1">
    <location>
        <begin position="1"/>
        <end position="33"/>
    </location>
</feature>
<evidence type="ECO:0008006" key="4">
    <source>
        <dbReference type="Google" id="ProtNLM"/>
    </source>
</evidence>
<organism evidence="2 3">
    <name type="scientific">Modestobacter marinus</name>
    <dbReference type="NCBI Taxonomy" id="477641"/>
    <lineage>
        <taxon>Bacteria</taxon>
        <taxon>Bacillati</taxon>
        <taxon>Actinomycetota</taxon>
        <taxon>Actinomycetes</taxon>
        <taxon>Geodermatophilales</taxon>
        <taxon>Geodermatophilaceae</taxon>
        <taxon>Modestobacter</taxon>
    </lineage>
</organism>
<proteinExistence type="predicted"/>
<keyword evidence="3" id="KW-1185">Reference proteome</keyword>
<dbReference type="EMBL" id="BMMI01000002">
    <property type="protein sequence ID" value="GGL58906.1"/>
    <property type="molecule type" value="Genomic_DNA"/>
</dbReference>
<comment type="caution">
    <text evidence="2">The sequence shown here is derived from an EMBL/GenBank/DDBJ whole genome shotgun (WGS) entry which is preliminary data.</text>
</comment>
<evidence type="ECO:0000313" key="2">
    <source>
        <dbReference type="EMBL" id="GGL58906.1"/>
    </source>
</evidence>
<name>A0ABQ2FVL1_9ACTN</name>
<sequence length="121" mass="12583">MGTGHTGRAPEGIPSHTGRVPPSPADLRPTTGPHGVVRLLNTAGGRALCLAGAVDADVVDAFRRRYGREPVRVDVIDAGSVTSLSGAALELVRDHLDVAALGGRTVRLRRSPAFGRLFAQA</sequence>
<reference evidence="3" key="1">
    <citation type="journal article" date="2019" name="Int. J. Syst. Evol. Microbiol.">
        <title>The Global Catalogue of Microorganisms (GCM) 10K type strain sequencing project: providing services to taxonomists for standard genome sequencing and annotation.</title>
        <authorList>
            <consortium name="The Broad Institute Genomics Platform"/>
            <consortium name="The Broad Institute Genome Sequencing Center for Infectious Disease"/>
            <person name="Wu L."/>
            <person name="Ma J."/>
        </authorList>
    </citation>
    <scope>NUCLEOTIDE SEQUENCE [LARGE SCALE GENOMIC DNA]</scope>
    <source>
        <strain evidence="3">CGMCC 4.5581</strain>
    </source>
</reference>
<protein>
    <recommendedName>
        <fullName evidence="4">STAS domain-containing protein</fullName>
    </recommendedName>
</protein>
<accession>A0ABQ2FVL1</accession>
<dbReference type="Proteomes" id="UP000648663">
    <property type="component" value="Unassembled WGS sequence"/>
</dbReference>